<keyword evidence="11 13" id="KW-1006">Bacterial flagellum protein export</keyword>
<evidence type="ECO:0000256" key="7">
    <source>
        <dbReference type="ARBA" id="ARBA00022795"/>
    </source>
</evidence>
<dbReference type="STRING" id="665118.SAMN02983003_0510"/>
<feature type="transmembrane region" description="Helical" evidence="13">
    <location>
        <begin position="90"/>
        <end position="111"/>
    </location>
</feature>
<dbReference type="InterPro" id="IPR006135">
    <property type="entry name" value="T3SS_substrate_exporter"/>
</dbReference>
<dbReference type="Gene3D" id="6.10.250.2080">
    <property type="match status" value="1"/>
</dbReference>
<evidence type="ECO:0000313" key="15">
    <source>
        <dbReference type="EMBL" id="SFZ81456.1"/>
    </source>
</evidence>
<keyword evidence="10 13" id="KW-0472">Membrane</keyword>
<feature type="transmembrane region" description="Helical" evidence="13">
    <location>
        <begin position="144"/>
        <end position="167"/>
    </location>
</feature>
<evidence type="ECO:0000256" key="10">
    <source>
        <dbReference type="ARBA" id="ARBA00023136"/>
    </source>
</evidence>
<proteinExistence type="inferred from homology"/>
<keyword evidence="5 13" id="KW-1003">Cell membrane</keyword>
<evidence type="ECO:0000256" key="12">
    <source>
        <dbReference type="ARBA" id="ARBA00025078"/>
    </source>
</evidence>
<keyword evidence="15" id="KW-0969">Cilium</keyword>
<dbReference type="AlphaFoldDB" id="A0A1K2HUY3"/>
<evidence type="ECO:0000256" key="8">
    <source>
        <dbReference type="ARBA" id="ARBA00022927"/>
    </source>
</evidence>
<keyword evidence="15" id="KW-0282">Flagellum</keyword>
<organism evidence="15 16">
    <name type="scientific">Devosia enhydra</name>
    <dbReference type="NCBI Taxonomy" id="665118"/>
    <lineage>
        <taxon>Bacteria</taxon>
        <taxon>Pseudomonadati</taxon>
        <taxon>Pseudomonadota</taxon>
        <taxon>Alphaproteobacteria</taxon>
        <taxon>Hyphomicrobiales</taxon>
        <taxon>Devosiaceae</taxon>
        <taxon>Devosia</taxon>
    </lineage>
</organism>
<feature type="transmembrane region" description="Helical" evidence="13">
    <location>
        <begin position="187"/>
        <end position="212"/>
    </location>
</feature>
<dbReference type="RefSeq" id="WP_072338823.1">
    <property type="nucleotide sequence ID" value="NZ_FPKU01000001.1"/>
</dbReference>
<evidence type="ECO:0000256" key="5">
    <source>
        <dbReference type="ARBA" id="ARBA00022475"/>
    </source>
</evidence>
<dbReference type="FunFam" id="3.40.1690.10:FF:000001">
    <property type="entry name" value="Flagellar biosynthetic protein FlhB"/>
    <property type="match status" value="1"/>
</dbReference>
<dbReference type="PANTHER" id="PTHR30531:SF12">
    <property type="entry name" value="FLAGELLAR BIOSYNTHETIC PROTEIN FLHB"/>
    <property type="match status" value="1"/>
</dbReference>
<reference evidence="15 16" key="1">
    <citation type="submission" date="2016-11" db="EMBL/GenBank/DDBJ databases">
        <authorList>
            <person name="Jaros S."/>
            <person name="Januszkiewicz K."/>
            <person name="Wedrychowicz H."/>
        </authorList>
    </citation>
    <scope>NUCLEOTIDE SEQUENCE [LARGE SCALE GENOMIC DNA]</scope>
    <source>
        <strain evidence="15 16">ATCC 23634</strain>
    </source>
</reference>
<keyword evidence="8 13" id="KW-0653">Protein transport</keyword>
<dbReference type="GO" id="GO:0005886">
    <property type="term" value="C:plasma membrane"/>
    <property type="evidence" value="ECO:0007669"/>
    <property type="project" value="UniProtKB-SubCell"/>
</dbReference>
<comment type="function">
    <text evidence="12 13">Required for formation of the rod structure in the basal body of the flagellar apparatus. Together with FliI and FliH, may constitute the export apparatus of flagellin.</text>
</comment>
<dbReference type="SUPFAM" id="SSF160544">
    <property type="entry name" value="EscU C-terminal domain-like"/>
    <property type="match status" value="1"/>
</dbReference>
<dbReference type="GO" id="GO:0044780">
    <property type="term" value="P:bacterial-type flagellum assembly"/>
    <property type="evidence" value="ECO:0007669"/>
    <property type="project" value="InterPro"/>
</dbReference>
<protein>
    <recommendedName>
        <fullName evidence="3 13">Flagellar biosynthetic protein FlhB</fullName>
    </recommendedName>
</protein>
<keyword evidence="16" id="KW-1185">Reference proteome</keyword>
<evidence type="ECO:0000256" key="13">
    <source>
        <dbReference type="RuleBase" id="RU364091"/>
    </source>
</evidence>
<evidence type="ECO:0000256" key="11">
    <source>
        <dbReference type="ARBA" id="ARBA00023225"/>
    </source>
</evidence>
<dbReference type="Pfam" id="PF01312">
    <property type="entry name" value="Bac_export_2"/>
    <property type="match status" value="1"/>
</dbReference>
<evidence type="ECO:0000313" key="16">
    <source>
        <dbReference type="Proteomes" id="UP000183447"/>
    </source>
</evidence>
<dbReference type="EMBL" id="FPKU01000001">
    <property type="protein sequence ID" value="SFZ81456.1"/>
    <property type="molecule type" value="Genomic_DNA"/>
</dbReference>
<keyword evidence="9 13" id="KW-1133">Transmembrane helix</keyword>
<keyword evidence="15" id="KW-0966">Cell projection</keyword>
<keyword evidence="7 13" id="KW-1005">Bacterial flagellum biogenesis</keyword>
<dbReference type="GO" id="GO:0009306">
    <property type="term" value="P:protein secretion"/>
    <property type="evidence" value="ECO:0007669"/>
    <property type="project" value="InterPro"/>
</dbReference>
<evidence type="ECO:0000256" key="1">
    <source>
        <dbReference type="ARBA" id="ARBA00004651"/>
    </source>
</evidence>
<keyword evidence="6 13" id="KW-0812">Transmembrane</keyword>
<evidence type="ECO:0000256" key="4">
    <source>
        <dbReference type="ARBA" id="ARBA00022448"/>
    </source>
</evidence>
<dbReference type="InterPro" id="IPR029025">
    <property type="entry name" value="T3SS_substrate_exporter_C"/>
</dbReference>
<dbReference type="Proteomes" id="UP000183447">
    <property type="component" value="Unassembled WGS sequence"/>
</dbReference>
<evidence type="ECO:0000256" key="3">
    <source>
        <dbReference type="ARBA" id="ARBA00021622"/>
    </source>
</evidence>
<gene>
    <name evidence="13" type="primary">flhB</name>
    <name evidence="15" type="ORF">SAMN02983003_0510</name>
</gene>
<evidence type="ECO:0000256" key="14">
    <source>
        <dbReference type="SAM" id="MobiDB-lite"/>
    </source>
</evidence>
<name>A0A1K2HUY3_9HYPH</name>
<dbReference type="NCBIfam" id="TIGR00328">
    <property type="entry name" value="flhB"/>
    <property type="match status" value="1"/>
</dbReference>
<dbReference type="InterPro" id="IPR006136">
    <property type="entry name" value="FlhB"/>
</dbReference>
<sequence>MADAPDRSSQTEDPTQKKLDDAHKKGDVVKSQEVTNWFMLAGSTLVFAAMAPSVGASLGQAMADLMANAGELEVGGPGFDGMMSGLTQSILAIALLPLLVLAVFAIAGNLIQHRLVFTGETLKPKFSKINPIEGFKRLFSAEALVNFAKGLVKLGLVSAVLWFVLWPEQNRLEMLIVADPAVLLPEFVALGLKIFGAVLGVVTLIAIADYAWQRQRWWQRQKMTVQETRDEFKQSEGDPHIKARIRQIRQERGRKRMMAQVPDATVIITNPTHYAVALKYERDMAAPICVAKGVDAVALRIRAVAKENDVPIIENPPLARALHASVDIDETIPAEHYKAVAQVIGYVMKLSGRARWKA</sequence>
<comment type="similarity">
    <text evidence="2 13">Belongs to the type III secretion exporter family.</text>
</comment>
<evidence type="ECO:0000256" key="2">
    <source>
        <dbReference type="ARBA" id="ARBA00010690"/>
    </source>
</evidence>
<accession>A0A1K2HUY3</accession>
<dbReference type="Gene3D" id="3.40.1690.10">
    <property type="entry name" value="secretion proteins EscU"/>
    <property type="match status" value="1"/>
</dbReference>
<dbReference type="PRINTS" id="PR00950">
    <property type="entry name" value="TYPE3IMSPROT"/>
</dbReference>
<keyword evidence="4 13" id="KW-0813">Transport</keyword>
<comment type="subcellular location">
    <subcellularLocation>
        <location evidence="1">Cell membrane</location>
        <topology evidence="1">Multi-pass membrane protein</topology>
    </subcellularLocation>
</comment>
<feature type="transmembrane region" description="Helical" evidence="13">
    <location>
        <begin position="34"/>
        <end position="56"/>
    </location>
</feature>
<feature type="region of interest" description="Disordered" evidence="14">
    <location>
        <begin position="1"/>
        <end position="25"/>
    </location>
</feature>
<dbReference type="PANTHER" id="PTHR30531">
    <property type="entry name" value="FLAGELLAR BIOSYNTHETIC PROTEIN FLHB"/>
    <property type="match status" value="1"/>
</dbReference>
<dbReference type="OrthoDB" id="9807950at2"/>
<evidence type="ECO:0000256" key="6">
    <source>
        <dbReference type="ARBA" id="ARBA00022692"/>
    </source>
</evidence>
<evidence type="ECO:0000256" key="9">
    <source>
        <dbReference type="ARBA" id="ARBA00022989"/>
    </source>
</evidence>